<keyword evidence="1" id="KW-0732">Signal</keyword>
<reference evidence="2 3" key="1">
    <citation type="journal article" date="2016" name="Nat. Commun.">
        <title>Thousands of microbial genomes shed light on interconnected biogeochemical processes in an aquifer system.</title>
        <authorList>
            <person name="Anantharaman K."/>
            <person name="Brown C.T."/>
            <person name="Hug L.A."/>
            <person name="Sharon I."/>
            <person name="Castelle C.J."/>
            <person name="Probst A.J."/>
            <person name="Thomas B.C."/>
            <person name="Singh A."/>
            <person name="Wilkins M.J."/>
            <person name="Karaoz U."/>
            <person name="Brodie E.L."/>
            <person name="Williams K.H."/>
            <person name="Hubbard S.S."/>
            <person name="Banfield J.F."/>
        </authorList>
    </citation>
    <scope>NUCLEOTIDE SEQUENCE [LARGE SCALE GENOMIC DNA]</scope>
</reference>
<name>A0A1F7W759_9BACT</name>
<accession>A0A1F7W759</accession>
<comment type="caution">
    <text evidence="2">The sequence shown here is derived from an EMBL/GenBank/DDBJ whole genome shotgun (WGS) entry which is preliminary data.</text>
</comment>
<evidence type="ECO:0008006" key="4">
    <source>
        <dbReference type="Google" id="ProtNLM"/>
    </source>
</evidence>
<proteinExistence type="predicted"/>
<dbReference type="AlphaFoldDB" id="A0A1F7W759"/>
<protein>
    <recommendedName>
        <fullName evidence="4">PsbP C-terminal domain-containing protein</fullName>
    </recommendedName>
</protein>
<sequence length="213" mass="22681">MKSIAVVMSILVLLGAGCNSSPPVDLMLGAGDTLTIRQTVFGVGGKLTEFVGVAPEERTVLVPDAWPSSATDFGDDTFVLLPRESYAELSETGQTHISLGLYDQKISDALGLVDRLNAVVTALGGSSVLETREDVLLVTVSDENATDWVRLNGRLVQVRAIKASNRFASYVILANQETPVILSLTLKPAARAELDALSSFEGFEISEIKKAGE</sequence>
<dbReference type="EMBL" id="MGFE01000020">
    <property type="protein sequence ID" value="OGL98486.1"/>
    <property type="molecule type" value="Genomic_DNA"/>
</dbReference>
<dbReference type="PROSITE" id="PS51257">
    <property type="entry name" value="PROKAR_LIPOPROTEIN"/>
    <property type="match status" value="1"/>
</dbReference>
<dbReference type="Proteomes" id="UP000176501">
    <property type="component" value="Unassembled WGS sequence"/>
</dbReference>
<feature type="signal peptide" evidence="1">
    <location>
        <begin position="1"/>
        <end position="18"/>
    </location>
</feature>
<evidence type="ECO:0000313" key="2">
    <source>
        <dbReference type="EMBL" id="OGL98486.1"/>
    </source>
</evidence>
<gene>
    <name evidence="2" type="ORF">A2304_02225</name>
</gene>
<evidence type="ECO:0000256" key="1">
    <source>
        <dbReference type="SAM" id="SignalP"/>
    </source>
</evidence>
<organism evidence="2 3">
    <name type="scientific">Candidatus Uhrbacteria bacterium RIFOXYB2_FULL_57_15</name>
    <dbReference type="NCBI Taxonomy" id="1802422"/>
    <lineage>
        <taxon>Bacteria</taxon>
        <taxon>Candidatus Uhriibacteriota</taxon>
    </lineage>
</organism>
<feature type="chain" id="PRO_5009533317" description="PsbP C-terminal domain-containing protein" evidence="1">
    <location>
        <begin position="19"/>
        <end position="213"/>
    </location>
</feature>
<evidence type="ECO:0000313" key="3">
    <source>
        <dbReference type="Proteomes" id="UP000176501"/>
    </source>
</evidence>